<feature type="transmembrane region" description="Helical" evidence="6">
    <location>
        <begin position="105"/>
        <end position="124"/>
    </location>
</feature>
<keyword evidence="4 6" id="KW-1133">Transmembrane helix</keyword>
<evidence type="ECO:0000256" key="2">
    <source>
        <dbReference type="ARBA" id="ARBA00022475"/>
    </source>
</evidence>
<feature type="transmembrane region" description="Helical" evidence="6">
    <location>
        <begin position="227"/>
        <end position="252"/>
    </location>
</feature>
<feature type="transmembrane region" description="Helical" evidence="6">
    <location>
        <begin position="81"/>
        <end position="99"/>
    </location>
</feature>
<evidence type="ECO:0000313" key="7">
    <source>
        <dbReference type="EMBL" id="MBD3325886.1"/>
    </source>
</evidence>
<evidence type="ECO:0000256" key="3">
    <source>
        <dbReference type="ARBA" id="ARBA00022692"/>
    </source>
</evidence>
<evidence type="ECO:0000256" key="1">
    <source>
        <dbReference type="ARBA" id="ARBA00004651"/>
    </source>
</evidence>
<dbReference type="GO" id="GO:0005886">
    <property type="term" value="C:plasma membrane"/>
    <property type="evidence" value="ECO:0007669"/>
    <property type="project" value="UniProtKB-SubCell"/>
</dbReference>
<organism evidence="7 8">
    <name type="scientific">candidate division KSB3 bacterium</name>
    <dbReference type="NCBI Taxonomy" id="2044937"/>
    <lineage>
        <taxon>Bacteria</taxon>
        <taxon>candidate division KSB3</taxon>
    </lineage>
</organism>
<name>A0A9D5JY74_9BACT</name>
<gene>
    <name evidence="7" type="ORF">GF339_14970</name>
</gene>
<keyword evidence="3 6" id="KW-0812">Transmembrane</keyword>
<feature type="transmembrane region" description="Helical" evidence="6">
    <location>
        <begin position="49"/>
        <end position="69"/>
    </location>
</feature>
<dbReference type="PANTHER" id="PTHR30482:SF10">
    <property type="entry name" value="HIGH-AFFINITY BRANCHED-CHAIN AMINO ACID TRANSPORT PROTEIN BRAE"/>
    <property type="match status" value="1"/>
</dbReference>
<feature type="transmembrane region" description="Helical" evidence="6">
    <location>
        <begin position="131"/>
        <end position="156"/>
    </location>
</feature>
<keyword evidence="2" id="KW-1003">Cell membrane</keyword>
<dbReference type="AlphaFoldDB" id="A0A9D5JY74"/>
<protein>
    <recommendedName>
        <fullName evidence="9">Branched-chain amino acid ABC transporter permease</fullName>
    </recommendedName>
</protein>
<evidence type="ECO:0000313" key="8">
    <source>
        <dbReference type="Proteomes" id="UP000649604"/>
    </source>
</evidence>
<sequence length="342" mass="37224">MKETKPTMIGVSPATLTGKPRNPYVKLIVIIILLLAPYVLTQLGLSFEIYFIAFLCIFSIVALGLDIIVGLSGMVSIGHASLFGVGAYSVGIVCATHGFPFWVGMIVGILLTTVIATLMGIPALKVEGPYLALLTIGFGWVIYLFLVNASGITRGWNGIYGIERPALFGISLSEDWAFTTFTVAVLIACYFLYKNISYSRFGRALRAMREEELAALSLGIDTRLYKIMAFGLSGIFAGLAGSLFAFQLTYLSPVSFDFGLSVDFLSFLIIGGIGTVFGPIVGTFALYTLVEYFFSAYSQYRFFLYGFSIILVLFFVPGGIVGASKDLLHSIQRRSRRSSSNP</sequence>
<evidence type="ECO:0000256" key="5">
    <source>
        <dbReference type="ARBA" id="ARBA00023136"/>
    </source>
</evidence>
<dbReference type="GO" id="GO:0015658">
    <property type="term" value="F:branched-chain amino acid transmembrane transporter activity"/>
    <property type="evidence" value="ECO:0007669"/>
    <property type="project" value="InterPro"/>
</dbReference>
<dbReference type="InterPro" id="IPR001851">
    <property type="entry name" value="ABC_transp_permease"/>
</dbReference>
<evidence type="ECO:0000256" key="4">
    <source>
        <dbReference type="ARBA" id="ARBA00022989"/>
    </source>
</evidence>
<proteinExistence type="predicted"/>
<comment type="subcellular location">
    <subcellularLocation>
        <location evidence="1">Cell membrane</location>
        <topology evidence="1">Multi-pass membrane protein</topology>
    </subcellularLocation>
</comment>
<feature type="transmembrane region" description="Helical" evidence="6">
    <location>
        <begin position="176"/>
        <end position="193"/>
    </location>
</feature>
<feature type="transmembrane region" description="Helical" evidence="6">
    <location>
        <begin position="264"/>
        <end position="290"/>
    </location>
</feature>
<feature type="transmembrane region" description="Helical" evidence="6">
    <location>
        <begin position="24"/>
        <end position="43"/>
    </location>
</feature>
<keyword evidence="5 6" id="KW-0472">Membrane</keyword>
<feature type="transmembrane region" description="Helical" evidence="6">
    <location>
        <begin position="302"/>
        <end position="323"/>
    </location>
</feature>
<comment type="caution">
    <text evidence="7">The sequence shown here is derived from an EMBL/GenBank/DDBJ whole genome shotgun (WGS) entry which is preliminary data.</text>
</comment>
<dbReference type="InterPro" id="IPR043428">
    <property type="entry name" value="LivM-like"/>
</dbReference>
<accession>A0A9D5JY74</accession>
<evidence type="ECO:0008006" key="9">
    <source>
        <dbReference type="Google" id="ProtNLM"/>
    </source>
</evidence>
<dbReference type="Proteomes" id="UP000649604">
    <property type="component" value="Unassembled WGS sequence"/>
</dbReference>
<dbReference type="Pfam" id="PF02653">
    <property type="entry name" value="BPD_transp_2"/>
    <property type="match status" value="1"/>
</dbReference>
<dbReference type="EMBL" id="WJJP01000489">
    <property type="protein sequence ID" value="MBD3325886.1"/>
    <property type="molecule type" value="Genomic_DNA"/>
</dbReference>
<dbReference type="CDD" id="cd06581">
    <property type="entry name" value="TM_PBP1_LivM_like"/>
    <property type="match status" value="1"/>
</dbReference>
<dbReference type="PANTHER" id="PTHR30482">
    <property type="entry name" value="HIGH-AFFINITY BRANCHED-CHAIN AMINO ACID TRANSPORT SYSTEM PERMEASE"/>
    <property type="match status" value="1"/>
</dbReference>
<reference evidence="7" key="1">
    <citation type="submission" date="2019-11" db="EMBL/GenBank/DDBJ databases">
        <title>Microbial mats filling the niche in hypersaline microbial mats.</title>
        <authorList>
            <person name="Wong H.L."/>
            <person name="Macleod F.I."/>
            <person name="White R.A. III"/>
            <person name="Burns B.P."/>
        </authorList>
    </citation>
    <scope>NUCLEOTIDE SEQUENCE</scope>
    <source>
        <strain evidence="7">Rbin_158</strain>
    </source>
</reference>
<evidence type="ECO:0000256" key="6">
    <source>
        <dbReference type="SAM" id="Phobius"/>
    </source>
</evidence>